<dbReference type="GO" id="GO:0003700">
    <property type="term" value="F:DNA-binding transcription factor activity"/>
    <property type="evidence" value="ECO:0007669"/>
    <property type="project" value="InterPro"/>
</dbReference>
<name>Q74IK1_LACJO</name>
<evidence type="ECO:0000256" key="1">
    <source>
        <dbReference type="ARBA" id="ARBA00023015"/>
    </source>
</evidence>
<keyword evidence="1" id="KW-0805">Transcription regulation</keyword>
<dbReference type="eggNOG" id="COG2207">
    <property type="taxonomic scope" value="Bacteria"/>
</dbReference>
<dbReference type="PROSITE" id="PS01124">
    <property type="entry name" value="HTH_ARAC_FAMILY_2"/>
    <property type="match status" value="1"/>
</dbReference>
<evidence type="ECO:0000313" key="5">
    <source>
        <dbReference type="EMBL" id="AAS09337.1"/>
    </source>
</evidence>
<dbReference type="PANTHER" id="PTHR43280">
    <property type="entry name" value="ARAC-FAMILY TRANSCRIPTIONAL REGULATOR"/>
    <property type="match status" value="1"/>
</dbReference>
<dbReference type="SMART" id="SM00342">
    <property type="entry name" value="HTH_ARAC"/>
    <property type="match status" value="1"/>
</dbReference>
<dbReference type="InterPro" id="IPR018060">
    <property type="entry name" value="HTH_AraC"/>
</dbReference>
<dbReference type="KEGG" id="ljo:LJ_1567"/>
<dbReference type="PANTHER" id="PTHR43280:SF2">
    <property type="entry name" value="HTH-TYPE TRANSCRIPTIONAL REGULATOR EXSA"/>
    <property type="match status" value="1"/>
</dbReference>
<reference evidence="5 6" key="1">
    <citation type="journal article" date="2004" name="Proc. Natl. Acad. Sci. U.S.A.">
        <title>The genome sequence of the probiotic intestinal bacterium Lactobacillus johnsonii NCC 533.</title>
        <authorList>
            <person name="Pridmore R.D."/>
            <person name="Berger B."/>
            <person name="Desiere F."/>
            <person name="Vilanova D."/>
            <person name="Barretto C."/>
            <person name="Pittet A.-C."/>
            <person name="Zwahlen M.-C."/>
            <person name="Rouvet M."/>
            <person name="Altermann E."/>
            <person name="Barrangou R."/>
            <person name="Mollet B."/>
            <person name="Mercenier A."/>
            <person name="Klaenhammer T."/>
            <person name="Arigoni F."/>
            <person name="Schell M.A."/>
        </authorList>
    </citation>
    <scope>NUCLEOTIDE SEQUENCE [LARGE SCALE GENOMIC DNA]</scope>
    <source>
        <strain evidence="6">CNCM I-1225 / La1 / NCC 533</strain>
    </source>
</reference>
<dbReference type="AlphaFoldDB" id="Q74IK1"/>
<sequence length="130" mass="15424">MCLLLSDFTEEKSDQQRISGRKIYIINRLQYITQYVNNHYQEELNLTVIANQCNISKEYLARFFKKEMELTVETYINNVRAEHAYHELKHSKNNLTQIAINNGFSSIRMMNRAFNKLYGESASKIKKQIH</sequence>
<evidence type="ECO:0000259" key="4">
    <source>
        <dbReference type="PROSITE" id="PS01124"/>
    </source>
</evidence>
<dbReference type="HOGENOM" id="CLU_000445_81_14_9"/>
<accession>Q74IK1</accession>
<evidence type="ECO:0000256" key="2">
    <source>
        <dbReference type="ARBA" id="ARBA00023125"/>
    </source>
</evidence>
<dbReference type="Gene3D" id="1.10.10.60">
    <property type="entry name" value="Homeodomain-like"/>
    <property type="match status" value="2"/>
</dbReference>
<gene>
    <name evidence="5" type="ordered locus">LJ_1567</name>
</gene>
<evidence type="ECO:0000256" key="3">
    <source>
        <dbReference type="ARBA" id="ARBA00023163"/>
    </source>
</evidence>
<dbReference type="Proteomes" id="UP000000581">
    <property type="component" value="Chromosome"/>
</dbReference>
<organism evidence="5 6">
    <name type="scientific">Lactobacillus johnsonii (strain CNCM I-12250 / La1 / NCC 533)</name>
    <dbReference type="NCBI Taxonomy" id="257314"/>
    <lineage>
        <taxon>Bacteria</taxon>
        <taxon>Bacillati</taxon>
        <taxon>Bacillota</taxon>
        <taxon>Bacilli</taxon>
        <taxon>Lactobacillales</taxon>
        <taxon>Lactobacillaceae</taxon>
        <taxon>Lactobacillus</taxon>
    </lineage>
</organism>
<dbReference type="RefSeq" id="WP_011162278.1">
    <property type="nucleotide sequence ID" value="NC_005362.1"/>
</dbReference>
<dbReference type="InterPro" id="IPR009057">
    <property type="entry name" value="Homeodomain-like_sf"/>
</dbReference>
<dbReference type="Pfam" id="PF12833">
    <property type="entry name" value="HTH_18"/>
    <property type="match status" value="1"/>
</dbReference>
<feature type="domain" description="HTH araC/xylS-type" evidence="4">
    <location>
        <begin position="30"/>
        <end position="128"/>
    </location>
</feature>
<proteinExistence type="predicted"/>
<dbReference type="GO" id="GO:0043565">
    <property type="term" value="F:sequence-specific DNA binding"/>
    <property type="evidence" value="ECO:0007669"/>
    <property type="project" value="InterPro"/>
</dbReference>
<keyword evidence="3" id="KW-0804">Transcription</keyword>
<dbReference type="EMBL" id="AE017198">
    <property type="protein sequence ID" value="AAS09337.1"/>
    <property type="molecule type" value="Genomic_DNA"/>
</dbReference>
<protein>
    <recommendedName>
        <fullName evidence="4">HTH araC/xylS-type domain-containing protein</fullName>
    </recommendedName>
</protein>
<keyword evidence="2" id="KW-0238">DNA-binding</keyword>
<dbReference type="SUPFAM" id="SSF46689">
    <property type="entry name" value="Homeodomain-like"/>
    <property type="match status" value="2"/>
</dbReference>
<evidence type="ECO:0000313" key="6">
    <source>
        <dbReference type="Proteomes" id="UP000000581"/>
    </source>
</evidence>